<dbReference type="GO" id="GO:0005886">
    <property type="term" value="C:plasma membrane"/>
    <property type="evidence" value="ECO:0007669"/>
    <property type="project" value="UniProtKB-SubCell"/>
</dbReference>
<comment type="caution">
    <text evidence="9">The sequence shown here is derived from an EMBL/GenBank/DDBJ whole genome shotgun (WGS) entry which is preliminary data.</text>
</comment>
<keyword evidence="7 8" id="KW-0472">Membrane</keyword>
<evidence type="ECO:0000256" key="7">
    <source>
        <dbReference type="ARBA" id="ARBA00023136"/>
    </source>
</evidence>
<dbReference type="AlphaFoldDB" id="A0A1B8P0Q7"/>
<comment type="similarity">
    <text evidence="2 8">Belongs to the 4-toluene sulfonate uptake permease (TSUP) (TC 2.A.102) family.</text>
</comment>
<feature type="transmembrane region" description="Helical" evidence="8">
    <location>
        <begin position="199"/>
        <end position="217"/>
    </location>
</feature>
<reference evidence="9 10" key="1">
    <citation type="submission" date="2016-06" db="EMBL/GenBank/DDBJ databases">
        <title>Genome sequence of halotolerant plant growth promoting strain of Halomonas elongata HEK1 isolated from salterns of Rann of Kutch, Gujarat, India.</title>
        <authorList>
            <person name="Gaba S."/>
            <person name="Singh R.N."/>
            <person name="Abrol S."/>
            <person name="Kaushik R."/>
            <person name="Saxena A.K."/>
        </authorList>
    </citation>
    <scope>NUCLEOTIDE SEQUENCE [LARGE SCALE GENOMIC DNA]</scope>
    <source>
        <strain evidence="9 10">HEK1</strain>
    </source>
</reference>
<feature type="transmembrane region" description="Helical" evidence="8">
    <location>
        <begin position="41"/>
        <end position="63"/>
    </location>
</feature>
<protein>
    <recommendedName>
        <fullName evidence="8">Probable membrane transporter protein</fullName>
    </recommendedName>
</protein>
<evidence type="ECO:0000256" key="4">
    <source>
        <dbReference type="ARBA" id="ARBA00022475"/>
    </source>
</evidence>
<dbReference type="PANTHER" id="PTHR30269">
    <property type="entry name" value="TRANSMEMBRANE PROTEIN YFCA"/>
    <property type="match status" value="1"/>
</dbReference>
<evidence type="ECO:0000256" key="5">
    <source>
        <dbReference type="ARBA" id="ARBA00022692"/>
    </source>
</evidence>
<feature type="transmembrane region" description="Helical" evidence="8">
    <location>
        <begin position="165"/>
        <end position="187"/>
    </location>
</feature>
<keyword evidence="4 8" id="KW-1003">Cell membrane</keyword>
<organism evidence="9 10">
    <name type="scientific">Halomonas elongata</name>
    <dbReference type="NCBI Taxonomy" id="2746"/>
    <lineage>
        <taxon>Bacteria</taxon>
        <taxon>Pseudomonadati</taxon>
        <taxon>Pseudomonadota</taxon>
        <taxon>Gammaproteobacteria</taxon>
        <taxon>Oceanospirillales</taxon>
        <taxon>Halomonadaceae</taxon>
        <taxon>Halomonas</taxon>
    </lineage>
</organism>
<sequence>MGLLVDYLPLLLVVALATYAQTITGFAFGLIFMAGVVLLDIVPVTLGAILISILSLFNCAVALYGKRATLDHRIVLISAAIGLITVFLGVWALNVLSGDYVGWLQVILGGAIIVSSLMLVCHPKPRRHRSPDWSFALFGGLSGFMGGMFSTSGPPMVFHLYRQPLVPAVIRDCLLMIFAINSLQRLAIVTFQGDLDNEVLLLAVASIPVVLLFTWLGRRYPPPLSAASLRRVAFILLMGSGVSLCLSGIPEIGLLK</sequence>
<name>A0A1B8P0Q7_HALEL</name>
<gene>
    <name evidence="9" type="ORF">A8U91_00189</name>
</gene>
<dbReference type="InterPro" id="IPR052017">
    <property type="entry name" value="TSUP"/>
</dbReference>
<evidence type="ECO:0000313" key="9">
    <source>
        <dbReference type="EMBL" id="OBX35855.1"/>
    </source>
</evidence>
<keyword evidence="3" id="KW-0813">Transport</keyword>
<feature type="transmembrane region" description="Helical" evidence="8">
    <location>
        <begin position="229"/>
        <end position="249"/>
    </location>
</feature>
<proteinExistence type="inferred from homology"/>
<accession>A0A1B8P0Q7</accession>
<feature type="transmembrane region" description="Helical" evidence="8">
    <location>
        <begin position="133"/>
        <end position="153"/>
    </location>
</feature>
<evidence type="ECO:0000313" key="10">
    <source>
        <dbReference type="Proteomes" id="UP000092504"/>
    </source>
</evidence>
<comment type="subcellular location">
    <subcellularLocation>
        <location evidence="1 8">Cell membrane</location>
        <topology evidence="1 8">Multi-pass membrane protein</topology>
    </subcellularLocation>
</comment>
<feature type="transmembrane region" description="Helical" evidence="8">
    <location>
        <begin position="7"/>
        <end position="35"/>
    </location>
</feature>
<dbReference type="PANTHER" id="PTHR30269:SF37">
    <property type="entry name" value="MEMBRANE TRANSPORTER PROTEIN"/>
    <property type="match status" value="1"/>
</dbReference>
<evidence type="ECO:0000256" key="1">
    <source>
        <dbReference type="ARBA" id="ARBA00004651"/>
    </source>
</evidence>
<feature type="transmembrane region" description="Helical" evidence="8">
    <location>
        <begin position="100"/>
        <end position="121"/>
    </location>
</feature>
<evidence type="ECO:0000256" key="3">
    <source>
        <dbReference type="ARBA" id="ARBA00022448"/>
    </source>
</evidence>
<dbReference type="Proteomes" id="UP000092504">
    <property type="component" value="Unassembled WGS sequence"/>
</dbReference>
<keyword evidence="6 8" id="KW-1133">Transmembrane helix</keyword>
<evidence type="ECO:0000256" key="6">
    <source>
        <dbReference type="ARBA" id="ARBA00022989"/>
    </source>
</evidence>
<dbReference type="Pfam" id="PF01925">
    <property type="entry name" value="TauE"/>
    <property type="match status" value="1"/>
</dbReference>
<keyword evidence="5 8" id="KW-0812">Transmembrane</keyword>
<dbReference type="InterPro" id="IPR002781">
    <property type="entry name" value="TM_pro_TauE-like"/>
</dbReference>
<evidence type="ECO:0000256" key="2">
    <source>
        <dbReference type="ARBA" id="ARBA00009142"/>
    </source>
</evidence>
<dbReference type="EMBL" id="MAJD01000001">
    <property type="protein sequence ID" value="OBX35855.1"/>
    <property type="molecule type" value="Genomic_DNA"/>
</dbReference>
<feature type="transmembrane region" description="Helical" evidence="8">
    <location>
        <begin position="75"/>
        <end position="94"/>
    </location>
</feature>
<dbReference type="PATRIC" id="fig|2746.7.peg.198"/>
<evidence type="ECO:0000256" key="8">
    <source>
        <dbReference type="RuleBase" id="RU363041"/>
    </source>
</evidence>